<dbReference type="Proteomes" id="UP000749559">
    <property type="component" value="Unassembled WGS sequence"/>
</dbReference>
<dbReference type="Pfam" id="PF13202">
    <property type="entry name" value="EF-hand_5"/>
    <property type="match status" value="1"/>
</dbReference>
<evidence type="ECO:0000313" key="2">
    <source>
        <dbReference type="Proteomes" id="UP000749559"/>
    </source>
</evidence>
<reference evidence="1" key="1">
    <citation type="submission" date="2022-03" db="EMBL/GenBank/DDBJ databases">
        <authorList>
            <person name="Martin C."/>
        </authorList>
    </citation>
    <scope>NUCLEOTIDE SEQUENCE</scope>
</reference>
<dbReference type="Pfam" id="PF13833">
    <property type="entry name" value="EF-hand_8"/>
    <property type="match status" value="1"/>
</dbReference>
<dbReference type="AlphaFoldDB" id="A0A8J1Y440"/>
<dbReference type="InterPro" id="IPR002048">
    <property type="entry name" value="EF_hand_dom"/>
</dbReference>
<accession>A0A8J1Y440</accession>
<dbReference type="InterPro" id="IPR018247">
    <property type="entry name" value="EF_Hand_1_Ca_BS"/>
</dbReference>
<dbReference type="InterPro" id="IPR011992">
    <property type="entry name" value="EF-hand-dom_pair"/>
</dbReference>
<dbReference type="Gene3D" id="1.10.238.10">
    <property type="entry name" value="EF-hand"/>
    <property type="match status" value="1"/>
</dbReference>
<proteinExistence type="predicted"/>
<sequence>MSSVYTVDMNQLKEVPIFWLKKTVAKVMMNDFNKNGVWDVEDCRIAAEKIIKIGNLKGVKIDEVYTFYCENIPPYFHTANNLTEWLIEDFNFRNGPNVRSLFQTFMSTWFNVLDLDGDGVINQHEFKVFWDIYDLDPNYMKYQFDYIDEDKDGIISCQEFVDAGFDYFYNTEENGNKFWGPIQDFHMI</sequence>
<protein>
    <submittedName>
        <fullName evidence="1">Uncharacterized protein</fullName>
    </submittedName>
</protein>
<dbReference type="EMBL" id="CAIIXF020000007">
    <property type="protein sequence ID" value="CAH1787976.1"/>
    <property type="molecule type" value="Genomic_DNA"/>
</dbReference>
<dbReference type="PROSITE" id="PS00018">
    <property type="entry name" value="EF_HAND_1"/>
    <property type="match status" value="2"/>
</dbReference>
<dbReference type="PROSITE" id="PS50222">
    <property type="entry name" value="EF_HAND_2"/>
    <property type="match status" value="1"/>
</dbReference>
<name>A0A8J1Y440_OWEFU</name>
<dbReference type="SUPFAM" id="SSF47473">
    <property type="entry name" value="EF-hand"/>
    <property type="match status" value="1"/>
</dbReference>
<gene>
    <name evidence="1" type="ORF">OFUS_LOCUS13588</name>
</gene>
<evidence type="ECO:0000313" key="1">
    <source>
        <dbReference type="EMBL" id="CAH1787976.1"/>
    </source>
</evidence>
<dbReference type="OrthoDB" id="10038259at2759"/>
<keyword evidence="2" id="KW-1185">Reference proteome</keyword>
<comment type="caution">
    <text evidence="1">The sequence shown here is derived from an EMBL/GenBank/DDBJ whole genome shotgun (WGS) entry which is preliminary data.</text>
</comment>
<organism evidence="1 2">
    <name type="scientific">Owenia fusiformis</name>
    <name type="common">Polychaete worm</name>
    <dbReference type="NCBI Taxonomy" id="6347"/>
    <lineage>
        <taxon>Eukaryota</taxon>
        <taxon>Metazoa</taxon>
        <taxon>Spiralia</taxon>
        <taxon>Lophotrochozoa</taxon>
        <taxon>Annelida</taxon>
        <taxon>Polychaeta</taxon>
        <taxon>Sedentaria</taxon>
        <taxon>Canalipalpata</taxon>
        <taxon>Sabellida</taxon>
        <taxon>Oweniida</taxon>
        <taxon>Oweniidae</taxon>
        <taxon>Owenia</taxon>
    </lineage>
</organism>
<dbReference type="GO" id="GO:0005509">
    <property type="term" value="F:calcium ion binding"/>
    <property type="evidence" value="ECO:0007669"/>
    <property type="project" value="InterPro"/>
</dbReference>